<dbReference type="Gene3D" id="2.40.10.10">
    <property type="entry name" value="Trypsin-like serine proteases"/>
    <property type="match status" value="1"/>
</dbReference>
<dbReference type="InterPro" id="IPR043504">
    <property type="entry name" value="Peptidase_S1_PA_chymotrypsin"/>
</dbReference>
<dbReference type="Proteomes" id="UP000006813">
    <property type="component" value="Unassembled WGS sequence"/>
</dbReference>
<sequence length="154" mass="16212">MVVMRRPGRWHLQPETPDKPQQVALSTDESSSTGAAGPPSHMMTCTGASGVSSCMVWSRGTRRDTGTLHRPGLRHPPYLEKGPNGANRTPEATPLLRPVCCPRGSVLTPSPGAQGDSGGPLVCRKDRAWTLVGIVTGGSGGTCATFTPPVYSRH</sequence>
<organism evidence="3 4">
    <name type="scientific">Heterocephalus glaber</name>
    <name type="common">Naked mole rat</name>
    <dbReference type="NCBI Taxonomy" id="10181"/>
    <lineage>
        <taxon>Eukaryota</taxon>
        <taxon>Metazoa</taxon>
        <taxon>Chordata</taxon>
        <taxon>Craniata</taxon>
        <taxon>Vertebrata</taxon>
        <taxon>Euteleostomi</taxon>
        <taxon>Mammalia</taxon>
        <taxon>Eutheria</taxon>
        <taxon>Euarchontoglires</taxon>
        <taxon>Glires</taxon>
        <taxon>Rodentia</taxon>
        <taxon>Hystricomorpha</taxon>
        <taxon>Bathyergidae</taxon>
        <taxon>Heterocephalus</taxon>
    </lineage>
</organism>
<evidence type="ECO:0000313" key="4">
    <source>
        <dbReference type="Proteomes" id="UP000006813"/>
    </source>
</evidence>
<gene>
    <name evidence="3" type="ORF">GW7_15474</name>
</gene>
<dbReference type="GO" id="GO:0006508">
    <property type="term" value="P:proteolysis"/>
    <property type="evidence" value="ECO:0007669"/>
    <property type="project" value="InterPro"/>
</dbReference>
<dbReference type="InterPro" id="IPR001254">
    <property type="entry name" value="Trypsin_dom"/>
</dbReference>
<dbReference type="Pfam" id="PF00089">
    <property type="entry name" value="Trypsin"/>
    <property type="match status" value="1"/>
</dbReference>
<protein>
    <submittedName>
        <fullName evidence="3">Chymotrypsinogen 2</fullName>
    </submittedName>
</protein>
<feature type="compositionally biased region" description="Polar residues" evidence="1">
    <location>
        <begin position="23"/>
        <end position="34"/>
    </location>
</feature>
<dbReference type="GO" id="GO:0004252">
    <property type="term" value="F:serine-type endopeptidase activity"/>
    <property type="evidence" value="ECO:0007669"/>
    <property type="project" value="InterPro"/>
</dbReference>
<dbReference type="InParanoid" id="G5B5X7"/>
<dbReference type="EMBL" id="JH168604">
    <property type="protein sequence ID" value="EHB04688.1"/>
    <property type="molecule type" value="Genomic_DNA"/>
</dbReference>
<reference evidence="3 4" key="1">
    <citation type="journal article" date="2011" name="Nature">
        <title>Genome sequencing reveals insights into physiology and longevity of the naked mole rat.</title>
        <authorList>
            <person name="Kim E.B."/>
            <person name="Fang X."/>
            <person name="Fushan A.A."/>
            <person name="Huang Z."/>
            <person name="Lobanov A.V."/>
            <person name="Han L."/>
            <person name="Marino S.M."/>
            <person name="Sun X."/>
            <person name="Turanov A.A."/>
            <person name="Yang P."/>
            <person name="Yim S.H."/>
            <person name="Zhao X."/>
            <person name="Kasaikina M.V."/>
            <person name="Stoletzki N."/>
            <person name="Peng C."/>
            <person name="Polak P."/>
            <person name="Xiong Z."/>
            <person name="Kiezun A."/>
            <person name="Zhu Y."/>
            <person name="Chen Y."/>
            <person name="Kryukov G.V."/>
            <person name="Zhang Q."/>
            <person name="Peshkin L."/>
            <person name="Yang L."/>
            <person name="Bronson R.T."/>
            <person name="Buffenstein R."/>
            <person name="Wang B."/>
            <person name="Han C."/>
            <person name="Li Q."/>
            <person name="Chen L."/>
            <person name="Zhao W."/>
            <person name="Sunyaev S.R."/>
            <person name="Park T.J."/>
            <person name="Zhang G."/>
            <person name="Wang J."/>
            <person name="Gladyshev V.N."/>
        </authorList>
    </citation>
    <scope>NUCLEOTIDE SEQUENCE [LARGE SCALE GENOMIC DNA]</scope>
</reference>
<evidence type="ECO:0000256" key="1">
    <source>
        <dbReference type="SAM" id="MobiDB-lite"/>
    </source>
</evidence>
<name>G5B5X7_HETGA</name>
<accession>G5B5X7</accession>
<evidence type="ECO:0000259" key="2">
    <source>
        <dbReference type="Pfam" id="PF00089"/>
    </source>
</evidence>
<dbReference type="InterPro" id="IPR009003">
    <property type="entry name" value="Peptidase_S1_PA"/>
</dbReference>
<dbReference type="AlphaFoldDB" id="G5B5X7"/>
<dbReference type="SUPFAM" id="SSF50494">
    <property type="entry name" value="Trypsin-like serine proteases"/>
    <property type="match status" value="1"/>
</dbReference>
<feature type="domain" description="Peptidase S1" evidence="2">
    <location>
        <begin position="113"/>
        <end position="153"/>
    </location>
</feature>
<evidence type="ECO:0000313" key="3">
    <source>
        <dbReference type="EMBL" id="EHB04688.1"/>
    </source>
</evidence>
<feature type="region of interest" description="Disordered" evidence="1">
    <location>
        <begin position="1"/>
        <end position="44"/>
    </location>
</feature>
<feature type="region of interest" description="Disordered" evidence="1">
    <location>
        <begin position="62"/>
        <end position="88"/>
    </location>
</feature>
<dbReference type="STRING" id="10181.G5B5X7"/>
<proteinExistence type="predicted"/>